<accession>A0A6A7KDC2</accession>
<dbReference type="Gene3D" id="3.90.70.10">
    <property type="entry name" value="Cysteine proteinases"/>
    <property type="match status" value="1"/>
</dbReference>
<evidence type="ECO:0000313" key="18">
    <source>
        <dbReference type="Proteomes" id="UP000440004"/>
    </source>
</evidence>
<dbReference type="AlphaFoldDB" id="A0A6A7KDC2"/>
<dbReference type="Proteomes" id="UP000440004">
    <property type="component" value="Unassembled WGS sequence"/>
</dbReference>
<dbReference type="InterPro" id="IPR036640">
    <property type="entry name" value="ABC1_TM_sf"/>
</dbReference>
<evidence type="ECO:0000313" key="17">
    <source>
        <dbReference type="EMBL" id="MPW27326.1"/>
    </source>
</evidence>
<dbReference type="GO" id="GO:0015421">
    <property type="term" value="F:ABC-type oligopeptide transporter activity"/>
    <property type="evidence" value="ECO:0007669"/>
    <property type="project" value="TreeGrafter"/>
</dbReference>
<dbReference type="InterPro" id="IPR003439">
    <property type="entry name" value="ABC_transporter-like_ATP-bd"/>
</dbReference>
<dbReference type="PANTHER" id="PTHR43394:SF1">
    <property type="entry name" value="ATP-BINDING CASSETTE SUB-FAMILY B MEMBER 10, MITOCHONDRIAL"/>
    <property type="match status" value="1"/>
</dbReference>
<dbReference type="InterPro" id="IPR003593">
    <property type="entry name" value="AAA+_ATPase"/>
</dbReference>
<dbReference type="PROSITE" id="PS50929">
    <property type="entry name" value="ABC_TM1F"/>
    <property type="match status" value="1"/>
</dbReference>
<dbReference type="EMBL" id="WHNX01000061">
    <property type="protein sequence ID" value="MPW27326.1"/>
    <property type="molecule type" value="Genomic_DNA"/>
</dbReference>
<dbReference type="PROSITE" id="PS50990">
    <property type="entry name" value="PEPTIDASE_C39"/>
    <property type="match status" value="1"/>
</dbReference>
<evidence type="ECO:0000256" key="6">
    <source>
        <dbReference type="ARBA" id="ARBA00022741"/>
    </source>
</evidence>
<dbReference type="Pfam" id="PF00005">
    <property type="entry name" value="ABC_tran"/>
    <property type="match status" value="1"/>
</dbReference>
<dbReference type="InterPro" id="IPR027417">
    <property type="entry name" value="P-loop_NTPase"/>
</dbReference>
<keyword evidence="5 13" id="KW-0812">Transmembrane</keyword>
<keyword evidence="18" id="KW-1185">Reference proteome</keyword>
<keyword evidence="3" id="KW-1003">Cell membrane</keyword>
<keyword evidence="8" id="KW-0788">Thiol protease</keyword>
<organism evidence="17 18">
    <name type="scientific">Alkalibaculum sporogenes</name>
    <dbReference type="NCBI Taxonomy" id="2655001"/>
    <lineage>
        <taxon>Bacteria</taxon>
        <taxon>Bacillati</taxon>
        <taxon>Bacillota</taxon>
        <taxon>Clostridia</taxon>
        <taxon>Eubacteriales</taxon>
        <taxon>Eubacteriaceae</taxon>
        <taxon>Alkalibaculum</taxon>
    </lineage>
</organism>
<dbReference type="NCBIfam" id="TIGR01193">
    <property type="entry name" value="bacteriocin_ABC"/>
    <property type="match status" value="1"/>
</dbReference>
<feature type="transmembrane region" description="Helical" evidence="13">
    <location>
        <begin position="747"/>
        <end position="764"/>
    </location>
</feature>
<keyword evidence="10" id="KW-1278">Translocase</keyword>
<comment type="caution">
    <text evidence="17">The sequence shown here is derived from an EMBL/GenBank/DDBJ whole genome shotgun (WGS) entry which is preliminary data.</text>
</comment>
<evidence type="ECO:0000256" key="10">
    <source>
        <dbReference type="ARBA" id="ARBA00022967"/>
    </source>
</evidence>
<keyword evidence="7" id="KW-0378">Hydrolase</keyword>
<reference evidence="17 18" key="1">
    <citation type="submission" date="2019-10" db="EMBL/GenBank/DDBJ databases">
        <title>Alkalibaculum tamaniensis sp.nov., a new alkaliphilic acetogen, isolated on methoxylated aromatics from a mud volcano.</title>
        <authorList>
            <person name="Khomyakova M.A."/>
            <person name="Merkel A.Y."/>
            <person name="Bonch-Osmolovskaya E.A."/>
            <person name="Slobodkin A.I."/>
        </authorList>
    </citation>
    <scope>NUCLEOTIDE SEQUENCE [LARGE SCALE GENOMIC DNA]</scope>
    <source>
        <strain evidence="17 18">M08DMB</strain>
    </source>
</reference>
<feature type="domain" description="Peptidase C39" evidence="16">
    <location>
        <begin position="9"/>
        <end position="133"/>
    </location>
</feature>
<sequence>MKKYACVKQHDASDCGAACLATICLHYGLDLSITKLRDMVGTDIKGTNLAGLVDGAKKLHFEVKPIRVDTKSFMSDFTLPAIAHVIKEDGLSHFVVVHKIKKKKVIISDPAKGIQKITQDKFFDMFDGVILLMVPTSEFEKGRQKSKNVFNMFVKLILPQKKLMVITIFASLVLSIMGIVSSFFSKILMDEILPYNLKSSLYTYAIAFFIIALFQILIGAFRQQILLFLSRKIDIPLLLGYYKHILRLPMTFFASRRVGDILTRFQDASTVKEIFTGVSLSLVIDIGMAVITGTVLYFLSQQLFFIVSIMLIISIILIYVFKKPYKELNYLQMEQSVNLNSQMIESLKNIEIVKAMANEEEQLEKLEHRFIASLKTGYKEGVLSNVQGSISSSVGSIGNLVIMVVGALSVMDQKMTLGDLMAFSTLSGQFIQPISNLIGLQLTFQEAGIAMKRLNEIYEVEEEQEEEEHRLKDVDLNGEIILENVTFAYGTRSPVLKEISITIPKGSKIALVGQSGAGKTTLSKLLMAFYRQDKGKIKINNYNLEDLDLQYIRKKIGYIPQNVELFSGKIIDNIKVGKADVTYDEVISAAKKAGCHDFIQKLPGRYDNYLEEQGSNLSGGERQRIAIARALIKNPSILVMDEATSNLDASNEKRIHDTIFRYTKNITTDEMMYVEGGGKITIGITGNTAGKMITWSTATIAGAVAAFITYGSGGVLAAVAPIVAGGVAGMIADVISSNSVAKHGTNVVAFVSFSDMIIPGNWYLGKI</sequence>
<feature type="domain" description="ABC transmembrane type-1" evidence="15">
    <location>
        <begin position="165"/>
        <end position="446"/>
    </location>
</feature>
<keyword evidence="9" id="KW-0067">ATP-binding</keyword>
<dbReference type="InterPro" id="IPR005074">
    <property type="entry name" value="Peptidase_C39"/>
</dbReference>
<dbReference type="RefSeq" id="WP_152806952.1">
    <property type="nucleotide sequence ID" value="NZ_WHNX01000061.1"/>
</dbReference>
<evidence type="ECO:0000256" key="12">
    <source>
        <dbReference type="ARBA" id="ARBA00023136"/>
    </source>
</evidence>
<evidence type="ECO:0000256" key="8">
    <source>
        <dbReference type="ARBA" id="ARBA00022807"/>
    </source>
</evidence>
<evidence type="ECO:0000256" key="4">
    <source>
        <dbReference type="ARBA" id="ARBA00022670"/>
    </source>
</evidence>
<dbReference type="PROSITE" id="PS50893">
    <property type="entry name" value="ABC_TRANSPORTER_2"/>
    <property type="match status" value="1"/>
</dbReference>
<dbReference type="GO" id="GO:0043214">
    <property type="term" value="F:ABC-type bacteriocin transporter activity"/>
    <property type="evidence" value="ECO:0007669"/>
    <property type="project" value="InterPro"/>
</dbReference>
<evidence type="ECO:0000256" key="9">
    <source>
        <dbReference type="ARBA" id="ARBA00022840"/>
    </source>
</evidence>
<name>A0A6A7KDC2_9FIRM</name>
<keyword evidence="4" id="KW-0645">Protease</keyword>
<evidence type="ECO:0000256" key="11">
    <source>
        <dbReference type="ARBA" id="ARBA00022989"/>
    </source>
</evidence>
<evidence type="ECO:0000256" key="13">
    <source>
        <dbReference type="SAM" id="Phobius"/>
    </source>
</evidence>
<dbReference type="Gene3D" id="3.40.50.300">
    <property type="entry name" value="P-loop containing nucleotide triphosphate hydrolases"/>
    <property type="match status" value="1"/>
</dbReference>
<dbReference type="GO" id="GO:0008234">
    <property type="term" value="F:cysteine-type peptidase activity"/>
    <property type="evidence" value="ECO:0007669"/>
    <property type="project" value="UniProtKB-KW"/>
</dbReference>
<evidence type="ECO:0000256" key="5">
    <source>
        <dbReference type="ARBA" id="ARBA00022692"/>
    </source>
</evidence>
<dbReference type="GO" id="GO:0006508">
    <property type="term" value="P:proteolysis"/>
    <property type="evidence" value="ECO:0007669"/>
    <property type="project" value="UniProtKB-KW"/>
</dbReference>
<dbReference type="InterPro" id="IPR017871">
    <property type="entry name" value="ABC_transporter-like_CS"/>
</dbReference>
<keyword evidence="6" id="KW-0547">Nucleotide-binding</keyword>
<keyword evidence="11 13" id="KW-1133">Transmembrane helix</keyword>
<dbReference type="GO" id="GO:0005886">
    <property type="term" value="C:plasma membrane"/>
    <property type="evidence" value="ECO:0007669"/>
    <property type="project" value="UniProtKB-SubCell"/>
</dbReference>
<dbReference type="PROSITE" id="PS00211">
    <property type="entry name" value="ABC_TRANSPORTER_1"/>
    <property type="match status" value="1"/>
</dbReference>
<dbReference type="SMART" id="SM00382">
    <property type="entry name" value="AAA"/>
    <property type="match status" value="1"/>
</dbReference>
<dbReference type="Pfam" id="PF00664">
    <property type="entry name" value="ABC_membrane"/>
    <property type="match status" value="1"/>
</dbReference>
<evidence type="ECO:0000259" key="16">
    <source>
        <dbReference type="PROSITE" id="PS50990"/>
    </source>
</evidence>
<dbReference type="GO" id="GO:0016887">
    <property type="term" value="F:ATP hydrolysis activity"/>
    <property type="evidence" value="ECO:0007669"/>
    <property type="project" value="InterPro"/>
</dbReference>
<keyword evidence="2" id="KW-0813">Transport</keyword>
<gene>
    <name evidence="17" type="ORF">GC105_16290</name>
</gene>
<evidence type="ECO:0000256" key="1">
    <source>
        <dbReference type="ARBA" id="ARBA00004651"/>
    </source>
</evidence>
<dbReference type="InterPro" id="IPR011527">
    <property type="entry name" value="ABC1_TM_dom"/>
</dbReference>
<evidence type="ECO:0000259" key="14">
    <source>
        <dbReference type="PROSITE" id="PS50893"/>
    </source>
</evidence>
<feature type="domain" description="ABC transporter" evidence="14">
    <location>
        <begin position="480"/>
        <end position="722"/>
    </location>
</feature>
<dbReference type="CDD" id="cd02418">
    <property type="entry name" value="Peptidase_C39B"/>
    <property type="match status" value="1"/>
</dbReference>
<dbReference type="InterPro" id="IPR005897">
    <property type="entry name" value="Pept_C39_ABC_bacteriocin"/>
</dbReference>
<dbReference type="Gene3D" id="1.20.1560.10">
    <property type="entry name" value="ABC transporter type 1, transmembrane domain"/>
    <property type="match status" value="1"/>
</dbReference>
<dbReference type="InterPro" id="IPR039421">
    <property type="entry name" value="Type_1_exporter"/>
</dbReference>
<protein>
    <submittedName>
        <fullName evidence="17">Peptide cleavage/export ABC transporter</fullName>
    </submittedName>
</protein>
<evidence type="ECO:0000259" key="15">
    <source>
        <dbReference type="PROSITE" id="PS50929"/>
    </source>
</evidence>
<dbReference type="SUPFAM" id="SSF52540">
    <property type="entry name" value="P-loop containing nucleoside triphosphate hydrolases"/>
    <property type="match status" value="1"/>
</dbReference>
<evidence type="ECO:0000256" key="7">
    <source>
        <dbReference type="ARBA" id="ARBA00022801"/>
    </source>
</evidence>
<keyword evidence="12 13" id="KW-0472">Membrane</keyword>
<dbReference type="Pfam" id="PF03412">
    <property type="entry name" value="Peptidase_C39"/>
    <property type="match status" value="1"/>
</dbReference>
<dbReference type="PANTHER" id="PTHR43394">
    <property type="entry name" value="ATP-DEPENDENT PERMEASE MDL1, MITOCHONDRIAL"/>
    <property type="match status" value="1"/>
</dbReference>
<dbReference type="GO" id="GO:0005524">
    <property type="term" value="F:ATP binding"/>
    <property type="evidence" value="ECO:0007669"/>
    <property type="project" value="UniProtKB-KW"/>
</dbReference>
<dbReference type="SUPFAM" id="SSF90123">
    <property type="entry name" value="ABC transporter transmembrane region"/>
    <property type="match status" value="1"/>
</dbReference>
<proteinExistence type="predicted"/>
<feature type="transmembrane region" description="Helical" evidence="13">
    <location>
        <begin position="163"/>
        <end position="189"/>
    </location>
</feature>
<evidence type="ECO:0000256" key="3">
    <source>
        <dbReference type="ARBA" id="ARBA00022475"/>
    </source>
</evidence>
<comment type="subcellular location">
    <subcellularLocation>
        <location evidence="1">Cell membrane</location>
        <topology evidence="1">Multi-pass membrane protein</topology>
    </subcellularLocation>
</comment>
<dbReference type="CDD" id="cd18570">
    <property type="entry name" value="ABC_6TM_PCAT1_LagD_like"/>
    <property type="match status" value="1"/>
</dbReference>
<feature type="transmembrane region" description="Helical" evidence="13">
    <location>
        <begin position="274"/>
        <end position="297"/>
    </location>
</feature>
<feature type="transmembrane region" description="Helical" evidence="13">
    <location>
        <begin position="303"/>
        <end position="321"/>
    </location>
</feature>
<evidence type="ECO:0000256" key="2">
    <source>
        <dbReference type="ARBA" id="ARBA00022448"/>
    </source>
</evidence>
<feature type="transmembrane region" description="Helical" evidence="13">
    <location>
        <begin position="201"/>
        <end position="221"/>
    </location>
</feature>